<dbReference type="PANTHER" id="PTHR43464">
    <property type="entry name" value="METHYLTRANSFERASE"/>
    <property type="match status" value="1"/>
</dbReference>
<dbReference type="GO" id="GO:0008757">
    <property type="term" value="F:S-adenosylmethionine-dependent methyltransferase activity"/>
    <property type="evidence" value="ECO:0007669"/>
    <property type="project" value="InterPro"/>
</dbReference>
<evidence type="ECO:0000256" key="1">
    <source>
        <dbReference type="ARBA" id="ARBA00022603"/>
    </source>
</evidence>
<evidence type="ECO:0000313" key="5">
    <source>
        <dbReference type="EMBL" id="OHU47627.1"/>
    </source>
</evidence>
<sequence>MYKLAYQLGVTPWEDAGAQSGFREHLSTILDRESAVQIEMPRALDIGCGTGDHSVEMAVRGWQVTGLDMVKKAVDRAREKTQAAGVNATFVVGDVTDLPESIGSGYQLVLDVGCFHGLSDAARAAYAREITAVTDPGASLLMFAFSPGRRGPLPRGASSAEIERTFSRWQLKAQESANTGGLAAPIRRTNPRWFHLSRMV</sequence>
<feature type="domain" description="Methyltransferase" evidence="4">
    <location>
        <begin position="44"/>
        <end position="137"/>
    </location>
</feature>
<evidence type="ECO:0000313" key="6">
    <source>
        <dbReference type="Proteomes" id="UP000180043"/>
    </source>
</evidence>
<dbReference type="AlphaFoldDB" id="A0A1S1LHH5"/>
<proteinExistence type="predicted"/>
<dbReference type="EMBL" id="MLIQ01000032">
    <property type="protein sequence ID" value="OHU47627.1"/>
    <property type="molecule type" value="Genomic_DNA"/>
</dbReference>
<dbReference type="Pfam" id="PF13649">
    <property type="entry name" value="Methyltransf_25"/>
    <property type="match status" value="1"/>
</dbReference>
<keyword evidence="1 5" id="KW-0489">Methyltransferase</keyword>
<evidence type="ECO:0000256" key="3">
    <source>
        <dbReference type="ARBA" id="ARBA00022691"/>
    </source>
</evidence>
<name>A0A1S1LHH5_MYCCH</name>
<dbReference type="GO" id="GO:0032259">
    <property type="term" value="P:methylation"/>
    <property type="evidence" value="ECO:0007669"/>
    <property type="project" value="UniProtKB-KW"/>
</dbReference>
<dbReference type="RefSeq" id="WP_057969868.1">
    <property type="nucleotide sequence ID" value="NZ_MLII01000040.1"/>
</dbReference>
<dbReference type="CDD" id="cd02440">
    <property type="entry name" value="AdoMet_MTases"/>
    <property type="match status" value="1"/>
</dbReference>
<accession>A0A1S1LHH5</accession>
<gene>
    <name evidence="5" type="ORF">BKG82_25025</name>
</gene>
<dbReference type="Gene3D" id="3.40.50.150">
    <property type="entry name" value="Vaccinia Virus protein VP39"/>
    <property type="match status" value="1"/>
</dbReference>
<reference evidence="5 6" key="1">
    <citation type="submission" date="2016-10" db="EMBL/GenBank/DDBJ databases">
        <title>Evaluation of Human, Veterinary and Environmental Mycobacterium chelonae Isolates by Core Genome Phylogenomic Analysis, Targeted Gene Comparison, and Anti-microbial Susceptibility Patterns: A Tale of Mistaken Identities.</title>
        <authorList>
            <person name="Fogelson S.B."/>
            <person name="Camus A.C."/>
            <person name="Lorenz W."/>
            <person name="Vasireddy R."/>
            <person name="Vasireddy S."/>
            <person name="Smith T."/>
            <person name="Brown-Elliott B.A."/>
            <person name="Wallace R.J.Jr."/>
            <person name="Hasan N.A."/>
            <person name="Reischl U."/>
            <person name="Sanchez S."/>
        </authorList>
    </citation>
    <scope>NUCLEOTIDE SEQUENCE [LARGE SCALE GENOMIC DNA]</scope>
    <source>
        <strain evidence="5 6">15515</strain>
    </source>
</reference>
<dbReference type="InterPro" id="IPR041698">
    <property type="entry name" value="Methyltransf_25"/>
</dbReference>
<dbReference type="InterPro" id="IPR029063">
    <property type="entry name" value="SAM-dependent_MTases_sf"/>
</dbReference>
<dbReference type="SUPFAM" id="SSF53335">
    <property type="entry name" value="S-adenosyl-L-methionine-dependent methyltransferases"/>
    <property type="match status" value="1"/>
</dbReference>
<comment type="caution">
    <text evidence="5">The sequence shown here is derived from an EMBL/GenBank/DDBJ whole genome shotgun (WGS) entry which is preliminary data.</text>
</comment>
<protein>
    <submittedName>
        <fullName evidence="5">SAM-dependent methyltransferase</fullName>
    </submittedName>
</protein>
<keyword evidence="2 5" id="KW-0808">Transferase</keyword>
<dbReference type="Proteomes" id="UP000180043">
    <property type="component" value="Unassembled WGS sequence"/>
</dbReference>
<keyword evidence="3" id="KW-0949">S-adenosyl-L-methionine</keyword>
<organism evidence="5 6">
    <name type="scientific">Mycobacteroides chelonae</name>
    <name type="common">Mycobacterium chelonae</name>
    <dbReference type="NCBI Taxonomy" id="1774"/>
    <lineage>
        <taxon>Bacteria</taxon>
        <taxon>Bacillati</taxon>
        <taxon>Actinomycetota</taxon>
        <taxon>Actinomycetes</taxon>
        <taxon>Mycobacteriales</taxon>
        <taxon>Mycobacteriaceae</taxon>
        <taxon>Mycobacteroides</taxon>
    </lineage>
</organism>
<evidence type="ECO:0000259" key="4">
    <source>
        <dbReference type="Pfam" id="PF13649"/>
    </source>
</evidence>
<dbReference type="PROSITE" id="PS51585">
    <property type="entry name" value="SAM_MT_TPMT"/>
    <property type="match status" value="1"/>
</dbReference>
<dbReference type="PANTHER" id="PTHR43464:SF19">
    <property type="entry name" value="UBIQUINONE BIOSYNTHESIS O-METHYLTRANSFERASE, MITOCHONDRIAL"/>
    <property type="match status" value="1"/>
</dbReference>
<dbReference type="InterPro" id="IPR008854">
    <property type="entry name" value="TPMT"/>
</dbReference>
<evidence type="ECO:0000256" key="2">
    <source>
        <dbReference type="ARBA" id="ARBA00022679"/>
    </source>
</evidence>